<keyword evidence="1" id="KW-1133">Transmembrane helix</keyword>
<protein>
    <recommendedName>
        <fullName evidence="4">Class IIb bacteriocin, lactobin A/cerein 7B family</fullName>
    </recommendedName>
</protein>
<dbReference type="EMBL" id="VOCK01000034">
    <property type="protein sequence ID" value="TWQ50754.1"/>
    <property type="molecule type" value="Genomic_DNA"/>
</dbReference>
<dbReference type="AlphaFoldDB" id="A0ABD7S6S3"/>
<keyword evidence="3" id="KW-1185">Reference proteome</keyword>
<proteinExistence type="predicted"/>
<evidence type="ECO:0000313" key="3">
    <source>
        <dbReference type="Proteomes" id="UP000320455"/>
    </source>
</evidence>
<evidence type="ECO:0000313" key="2">
    <source>
        <dbReference type="EMBL" id="TWQ50754.1"/>
    </source>
</evidence>
<dbReference type="RefSeq" id="WP_126922602.1">
    <property type="nucleotide sequence ID" value="NZ_CP034649.1"/>
</dbReference>
<feature type="transmembrane region" description="Helical" evidence="1">
    <location>
        <begin position="27"/>
        <end position="51"/>
    </location>
</feature>
<keyword evidence="1" id="KW-0812">Transmembrane</keyword>
<name>A0ABD7S6S3_XANVA</name>
<keyword evidence="1" id="KW-0472">Membrane</keyword>
<reference evidence="3" key="1">
    <citation type="journal article" date="2020" name="Phytopathology">
        <title>Genomic acquisitions in emerging populations of Xanthomonas vasicola pv. vasculorum infecting corn in the U.S. and Argentina.</title>
        <authorList>
            <person name="Perez-Quintero A.L."/>
        </authorList>
    </citation>
    <scope>NUCLEOTIDE SEQUENCE [LARGE SCALE GENOMIC DNA]</scope>
    <source>
        <strain evidence="3">Xvh-L</strain>
    </source>
</reference>
<comment type="caution">
    <text evidence="2">The sequence shown here is derived from an EMBL/GenBank/DDBJ whole genome shotgun (WGS) entry which is preliminary data.</text>
</comment>
<gene>
    <name evidence="2" type="ORF">FQK01_17290</name>
</gene>
<evidence type="ECO:0008006" key="4">
    <source>
        <dbReference type="Google" id="ProtNLM"/>
    </source>
</evidence>
<organism evidence="2 3">
    <name type="scientific">Xanthomonas vasicola</name>
    <dbReference type="NCBI Taxonomy" id="56459"/>
    <lineage>
        <taxon>Bacteria</taxon>
        <taxon>Pseudomonadati</taxon>
        <taxon>Pseudomonadota</taxon>
        <taxon>Gammaproteobacteria</taxon>
        <taxon>Lysobacterales</taxon>
        <taxon>Lysobacteraceae</taxon>
        <taxon>Xanthomonas</taxon>
    </lineage>
</organism>
<evidence type="ECO:0000256" key="1">
    <source>
        <dbReference type="SAM" id="Phobius"/>
    </source>
</evidence>
<dbReference type="Proteomes" id="UP000320455">
    <property type="component" value="Unassembled WGS sequence"/>
</dbReference>
<sequence>MRDMTTEEIMEVSGGSPASQFNGYADLLIAGGALAVSTGVLAGAGAFALGLGGSMKLALVLTDSL</sequence>
<accession>A0ABD7S6S3</accession>